<protein>
    <submittedName>
        <fullName evidence="1">Uncharacterized protein</fullName>
    </submittedName>
</protein>
<dbReference type="EMBL" id="BK014672">
    <property type="protein sequence ID" value="DAD67250.1"/>
    <property type="molecule type" value="Genomic_DNA"/>
</dbReference>
<reference evidence="1" key="1">
    <citation type="journal article" date="2021" name="Proc. Natl. Acad. Sci. U.S.A.">
        <title>A Catalog of Tens of Thousands of Viruses from Human Metagenomes Reveals Hidden Associations with Chronic Diseases.</title>
        <authorList>
            <person name="Tisza M.J."/>
            <person name="Buck C.B."/>
        </authorList>
    </citation>
    <scope>NUCLEOTIDE SEQUENCE</scope>
    <source>
        <strain evidence="1">CtXOZ1</strain>
    </source>
</reference>
<name>A0A8S5LBB1_9CAUD</name>
<organism evidence="1">
    <name type="scientific">Siphoviridae sp. ctXOZ1</name>
    <dbReference type="NCBI Taxonomy" id="2823585"/>
    <lineage>
        <taxon>Viruses</taxon>
        <taxon>Duplodnaviria</taxon>
        <taxon>Heunggongvirae</taxon>
        <taxon>Uroviricota</taxon>
        <taxon>Caudoviricetes</taxon>
    </lineage>
</organism>
<accession>A0A8S5LBB1</accession>
<sequence>MGRFTQRCIASLRCHTLFGGTVPIVTVGIQSVKLPSPDRG</sequence>
<evidence type="ECO:0000313" key="1">
    <source>
        <dbReference type="EMBL" id="DAD67250.1"/>
    </source>
</evidence>
<proteinExistence type="predicted"/>